<dbReference type="InterPro" id="IPR000198">
    <property type="entry name" value="RhoGAP_dom"/>
</dbReference>
<feature type="region of interest" description="Disordered" evidence="2">
    <location>
        <begin position="481"/>
        <end position="566"/>
    </location>
</feature>
<evidence type="ECO:0000313" key="5">
    <source>
        <dbReference type="Proteomes" id="UP000664169"/>
    </source>
</evidence>
<accession>A0A8H3IHF3</accession>
<keyword evidence="5" id="KW-1185">Reference proteome</keyword>
<dbReference type="PROSITE" id="PS50238">
    <property type="entry name" value="RHOGAP"/>
    <property type="match status" value="1"/>
</dbReference>
<feature type="compositionally biased region" description="Polar residues" evidence="2">
    <location>
        <begin position="894"/>
        <end position="908"/>
    </location>
</feature>
<dbReference type="GO" id="GO:0007165">
    <property type="term" value="P:signal transduction"/>
    <property type="evidence" value="ECO:0007669"/>
    <property type="project" value="InterPro"/>
</dbReference>
<dbReference type="SMART" id="SM00324">
    <property type="entry name" value="RhoGAP"/>
    <property type="match status" value="1"/>
</dbReference>
<feature type="compositionally biased region" description="Polar residues" evidence="2">
    <location>
        <begin position="352"/>
        <end position="375"/>
    </location>
</feature>
<feature type="compositionally biased region" description="Basic and acidic residues" evidence="2">
    <location>
        <begin position="620"/>
        <end position="635"/>
    </location>
</feature>
<feature type="compositionally biased region" description="Polar residues" evidence="2">
    <location>
        <begin position="517"/>
        <end position="553"/>
    </location>
</feature>
<evidence type="ECO:0000259" key="3">
    <source>
        <dbReference type="PROSITE" id="PS50238"/>
    </source>
</evidence>
<feature type="compositionally biased region" description="Basic and acidic residues" evidence="2">
    <location>
        <begin position="706"/>
        <end position="732"/>
    </location>
</feature>
<dbReference type="GO" id="GO:0005096">
    <property type="term" value="F:GTPase activator activity"/>
    <property type="evidence" value="ECO:0007669"/>
    <property type="project" value="UniProtKB-KW"/>
</dbReference>
<feature type="compositionally biased region" description="Basic and acidic residues" evidence="2">
    <location>
        <begin position="871"/>
        <end position="893"/>
    </location>
</feature>
<feature type="compositionally biased region" description="Low complexity" evidence="2">
    <location>
        <begin position="847"/>
        <end position="858"/>
    </location>
</feature>
<name>A0A8H3IHF3_9LECA</name>
<feature type="domain" description="Rho-GAP" evidence="3">
    <location>
        <begin position="77"/>
        <end position="284"/>
    </location>
</feature>
<sequence length="918" mass="98675">MAAEGAQTLSSHGEAGSSSGQTPSHSDTPQALKTWWAGFKNKKRKEEQPRAEPPVPTRGIFGVPLAESIVYASVAISLLNDEGESVTYGYVPIVVAKCGIFLKEQATDVEGIFRLNGSAKRIKELQTAFDSPVRYGKGLDWTGYTVHDAANVLRRYLNNLPQPIIPLEFYERFREPLRDQHSHSGTDGTIPEIGPDFDHEKAIVTYQQLITEVPALNRQLLLYILDLLAVFASKSDINLMTSANLSAIFQPGVLSHPTHDMNPAAYRLSQDVLVFLIDNQDSFDIGKNGTPTDEKTIKEVQTGAGAPQPASPSRPHYGRAPSSGSLTGDGKRFSGIRRNVSTSSRNSKRSSQGPSTPLSDRFASSSVYRSNTVPSKKSPALPTSRFNRGVESPNTPIALSPAINATTTSPLSLPALEPRNADQSGSPQPTKGLGLSQPATPPGKTAAEEIKETEGQTPGPNQYLAAPKARNISDVLLNLTAGGDKEGRLPNKLKKKRMPGASENSSATSLLAVEQSPGFSSARSPSRTPEITSGSQNDPPTSVVSDTMNTTPTMEEAEPSTPIPIVDSGATAVMTVAANDEPKAANKSNHAYTVSDLTARPRSVSRTSGNSKSSITDLSEFDHDQNDEARAESREKKRRWRFPQSAKPSKSPARMGSNVVADRSSSSVGSWQRSGKSISNDAGSPTFETIPSLPMTTTIITGGSEPRSKQRDRSRDKDAEDDKEEKKGFFDKIKRRVTQAREDKKDRDAEKDRVKNPLQDTDKSNSKHSLSAIATDASYQRPSIVQQTILEQREAEASPVHTTMQAEAAPAPAPAVELDAIENATIKNEIPTTETTAPTQKQPTEEAPQPTQAIPAAAVLISGMPESLASESHDQNEQEGKAPIHDANSKADQENTTSGQIPSATASSPPIEPTHENT</sequence>
<keyword evidence="1" id="KW-0343">GTPase activation</keyword>
<proteinExistence type="predicted"/>
<dbReference type="Proteomes" id="UP000664169">
    <property type="component" value="Unassembled WGS sequence"/>
</dbReference>
<dbReference type="SUPFAM" id="SSF48350">
    <property type="entry name" value="GTPase activation domain, GAP"/>
    <property type="match status" value="1"/>
</dbReference>
<feature type="region of interest" description="Disordered" evidence="2">
    <location>
        <begin position="1"/>
        <end position="31"/>
    </location>
</feature>
<feature type="compositionally biased region" description="Polar residues" evidence="2">
    <location>
        <begin position="830"/>
        <end position="842"/>
    </location>
</feature>
<feature type="compositionally biased region" description="Basic and acidic residues" evidence="2">
    <location>
        <begin position="739"/>
        <end position="765"/>
    </location>
</feature>
<feature type="region of interest" description="Disordered" evidence="2">
    <location>
        <begin position="300"/>
        <end position="461"/>
    </location>
</feature>
<feature type="compositionally biased region" description="Low complexity" evidence="2">
    <location>
        <begin position="337"/>
        <end position="351"/>
    </location>
</feature>
<dbReference type="PANTHER" id="PTHR15228:SF25">
    <property type="entry name" value="F-BAR DOMAIN-CONTAINING PROTEIN"/>
    <property type="match status" value="1"/>
</dbReference>
<dbReference type="GO" id="GO:0005938">
    <property type="term" value="C:cell cortex"/>
    <property type="evidence" value="ECO:0007669"/>
    <property type="project" value="TreeGrafter"/>
</dbReference>
<dbReference type="PANTHER" id="PTHR15228">
    <property type="entry name" value="SPERMATHECAL PHYSIOLOGY VARIANT"/>
    <property type="match status" value="1"/>
</dbReference>
<reference evidence="4" key="1">
    <citation type="submission" date="2021-03" db="EMBL/GenBank/DDBJ databases">
        <authorList>
            <person name="Tagirdzhanova G."/>
        </authorList>
    </citation>
    <scope>NUCLEOTIDE SEQUENCE</scope>
</reference>
<organism evidence="4 5">
    <name type="scientific">Gomphillus americanus</name>
    <dbReference type="NCBI Taxonomy" id="1940652"/>
    <lineage>
        <taxon>Eukaryota</taxon>
        <taxon>Fungi</taxon>
        <taxon>Dikarya</taxon>
        <taxon>Ascomycota</taxon>
        <taxon>Pezizomycotina</taxon>
        <taxon>Lecanoromycetes</taxon>
        <taxon>OSLEUM clade</taxon>
        <taxon>Ostropomycetidae</taxon>
        <taxon>Ostropales</taxon>
        <taxon>Graphidaceae</taxon>
        <taxon>Gomphilloideae</taxon>
        <taxon>Gomphillus</taxon>
    </lineage>
</organism>
<protein>
    <recommendedName>
        <fullName evidence="3">Rho-GAP domain-containing protein</fullName>
    </recommendedName>
</protein>
<feature type="compositionally biased region" description="Polar residues" evidence="2">
    <location>
        <begin position="7"/>
        <end position="31"/>
    </location>
</feature>
<feature type="compositionally biased region" description="Low complexity" evidence="2">
    <location>
        <begin position="663"/>
        <end position="677"/>
    </location>
</feature>
<feature type="compositionally biased region" description="Polar residues" evidence="2">
    <location>
        <begin position="392"/>
        <end position="411"/>
    </location>
</feature>
<dbReference type="InterPro" id="IPR008936">
    <property type="entry name" value="Rho_GTPase_activation_prot"/>
</dbReference>
<dbReference type="InterPro" id="IPR051025">
    <property type="entry name" value="RhoGAP"/>
</dbReference>
<feature type="compositionally biased region" description="Polar residues" evidence="2">
    <location>
        <begin position="604"/>
        <end position="617"/>
    </location>
</feature>
<dbReference type="AlphaFoldDB" id="A0A8H3IHF3"/>
<comment type="caution">
    <text evidence="4">The sequence shown here is derived from an EMBL/GenBank/DDBJ whole genome shotgun (WGS) entry which is preliminary data.</text>
</comment>
<evidence type="ECO:0000256" key="2">
    <source>
        <dbReference type="SAM" id="MobiDB-lite"/>
    </source>
</evidence>
<dbReference type="OrthoDB" id="3196451at2759"/>
<evidence type="ECO:0000256" key="1">
    <source>
        <dbReference type="ARBA" id="ARBA00022468"/>
    </source>
</evidence>
<dbReference type="Gene3D" id="1.10.555.10">
    <property type="entry name" value="Rho GTPase activation protein"/>
    <property type="match status" value="1"/>
</dbReference>
<feature type="compositionally biased region" description="Polar residues" evidence="2">
    <location>
        <begin position="586"/>
        <end position="596"/>
    </location>
</feature>
<evidence type="ECO:0000313" key="4">
    <source>
        <dbReference type="EMBL" id="CAF9920935.1"/>
    </source>
</evidence>
<dbReference type="GO" id="GO:0060237">
    <property type="term" value="P:regulation of fungal-type cell wall organization"/>
    <property type="evidence" value="ECO:0007669"/>
    <property type="project" value="TreeGrafter"/>
</dbReference>
<dbReference type="Pfam" id="PF00620">
    <property type="entry name" value="RhoGAP"/>
    <property type="match status" value="1"/>
</dbReference>
<dbReference type="CDD" id="cd04396">
    <property type="entry name" value="RhoGAP_fSAC7_BAG7"/>
    <property type="match status" value="1"/>
</dbReference>
<feature type="compositionally biased region" description="Polar residues" evidence="2">
    <location>
        <begin position="678"/>
        <end position="701"/>
    </location>
</feature>
<dbReference type="EMBL" id="CAJPDQ010000016">
    <property type="protein sequence ID" value="CAF9920935.1"/>
    <property type="molecule type" value="Genomic_DNA"/>
</dbReference>
<feature type="compositionally biased region" description="Polar residues" evidence="2">
    <location>
        <begin position="777"/>
        <end position="790"/>
    </location>
</feature>
<gene>
    <name evidence="4" type="ORF">GOMPHAMPRED_002182</name>
</gene>
<feature type="region of interest" description="Disordered" evidence="2">
    <location>
        <begin position="579"/>
        <end position="918"/>
    </location>
</feature>